<evidence type="ECO:0000313" key="1">
    <source>
        <dbReference type="EMBL" id="KAF2194620.1"/>
    </source>
</evidence>
<organism evidence="1 2">
    <name type="scientific">Zopfia rhizophila CBS 207.26</name>
    <dbReference type="NCBI Taxonomy" id="1314779"/>
    <lineage>
        <taxon>Eukaryota</taxon>
        <taxon>Fungi</taxon>
        <taxon>Dikarya</taxon>
        <taxon>Ascomycota</taxon>
        <taxon>Pezizomycotina</taxon>
        <taxon>Dothideomycetes</taxon>
        <taxon>Dothideomycetes incertae sedis</taxon>
        <taxon>Zopfiaceae</taxon>
        <taxon>Zopfia</taxon>
    </lineage>
</organism>
<name>A0A6A6EWX9_9PEZI</name>
<gene>
    <name evidence="1" type="ORF">K469DRAFT_706094</name>
</gene>
<evidence type="ECO:0000313" key="2">
    <source>
        <dbReference type="Proteomes" id="UP000800200"/>
    </source>
</evidence>
<sequence length="251" mass="25860">MVGGYSGDEVGFYGSVVGADKERVTLALTYDNDTDTRYIARYDNTPKTITLAGSTYFESVATTTDSEERDMTVSLACSMTSGARARPTCTISTGGKAVYDMYCEERYSGYEDYTTTYRRTYTADEFGPATTQTYIRTYNYGSYIPSYCKSGSTLPASLAVSTVTLGRSVVQTYQAIITAGEEKLAATTGGVVSNNSAQPTGSNAVATGSGGTSSPTGTAAAAAAGTGAAAPMMTPAAALAGAAVAMAALVL</sequence>
<dbReference type="AlphaFoldDB" id="A0A6A6EWX9"/>
<proteinExistence type="predicted"/>
<accession>A0A6A6EWX9</accession>
<reference evidence="1" key="1">
    <citation type="journal article" date="2020" name="Stud. Mycol.">
        <title>101 Dothideomycetes genomes: a test case for predicting lifestyles and emergence of pathogens.</title>
        <authorList>
            <person name="Haridas S."/>
            <person name="Albert R."/>
            <person name="Binder M."/>
            <person name="Bloem J."/>
            <person name="Labutti K."/>
            <person name="Salamov A."/>
            <person name="Andreopoulos B."/>
            <person name="Baker S."/>
            <person name="Barry K."/>
            <person name="Bills G."/>
            <person name="Bluhm B."/>
            <person name="Cannon C."/>
            <person name="Castanera R."/>
            <person name="Culley D."/>
            <person name="Daum C."/>
            <person name="Ezra D."/>
            <person name="Gonzalez J."/>
            <person name="Henrissat B."/>
            <person name="Kuo A."/>
            <person name="Liang C."/>
            <person name="Lipzen A."/>
            <person name="Lutzoni F."/>
            <person name="Magnuson J."/>
            <person name="Mondo S."/>
            <person name="Nolan M."/>
            <person name="Ohm R."/>
            <person name="Pangilinan J."/>
            <person name="Park H.-J."/>
            <person name="Ramirez L."/>
            <person name="Alfaro M."/>
            <person name="Sun H."/>
            <person name="Tritt A."/>
            <person name="Yoshinaga Y."/>
            <person name="Zwiers L.-H."/>
            <person name="Turgeon B."/>
            <person name="Goodwin S."/>
            <person name="Spatafora J."/>
            <person name="Crous P."/>
            <person name="Grigoriev I."/>
        </authorList>
    </citation>
    <scope>NUCLEOTIDE SEQUENCE</scope>
    <source>
        <strain evidence="1">CBS 207.26</strain>
    </source>
</reference>
<keyword evidence="2" id="KW-1185">Reference proteome</keyword>
<dbReference type="EMBL" id="ML994611">
    <property type="protein sequence ID" value="KAF2194620.1"/>
    <property type="molecule type" value="Genomic_DNA"/>
</dbReference>
<dbReference type="OrthoDB" id="3776815at2759"/>
<dbReference type="Proteomes" id="UP000800200">
    <property type="component" value="Unassembled WGS sequence"/>
</dbReference>
<protein>
    <submittedName>
        <fullName evidence="1">Uncharacterized protein</fullName>
    </submittedName>
</protein>